<dbReference type="InterPro" id="IPR050640">
    <property type="entry name" value="Bact_2-comp_sensor_kinase"/>
</dbReference>
<proteinExistence type="predicted"/>
<feature type="transmembrane region" description="Helical" evidence="1">
    <location>
        <begin position="12"/>
        <end position="31"/>
    </location>
</feature>
<reference evidence="3" key="1">
    <citation type="submission" date="2022-10" db="EMBL/GenBank/DDBJ databases">
        <title>Chitinophaga sp. nov., isolated from soil.</title>
        <authorList>
            <person name="Jeon C.O."/>
        </authorList>
    </citation>
    <scope>NUCLEOTIDE SEQUENCE</scope>
    <source>
        <strain evidence="3">R8</strain>
    </source>
</reference>
<evidence type="ECO:0000313" key="4">
    <source>
        <dbReference type="Proteomes" id="UP001162741"/>
    </source>
</evidence>
<dbReference type="InterPro" id="IPR036890">
    <property type="entry name" value="HATPase_C_sf"/>
</dbReference>
<dbReference type="GO" id="GO:0016301">
    <property type="term" value="F:kinase activity"/>
    <property type="evidence" value="ECO:0007669"/>
    <property type="project" value="UniProtKB-KW"/>
</dbReference>
<organism evidence="3 4">
    <name type="scientific">Chitinophaga horti</name>
    <dbReference type="NCBI Taxonomy" id="2920382"/>
    <lineage>
        <taxon>Bacteria</taxon>
        <taxon>Pseudomonadati</taxon>
        <taxon>Bacteroidota</taxon>
        <taxon>Chitinophagia</taxon>
        <taxon>Chitinophagales</taxon>
        <taxon>Chitinophagaceae</taxon>
        <taxon>Chitinophaga</taxon>
    </lineage>
</organism>
<keyword evidence="3" id="KW-0418">Kinase</keyword>
<dbReference type="InterPro" id="IPR010559">
    <property type="entry name" value="Sig_transdc_His_kin_internal"/>
</dbReference>
<name>A0ABY6J2G7_9BACT</name>
<keyword evidence="1" id="KW-1133">Transmembrane helix</keyword>
<dbReference type="PANTHER" id="PTHR34220">
    <property type="entry name" value="SENSOR HISTIDINE KINASE YPDA"/>
    <property type="match status" value="1"/>
</dbReference>
<dbReference type="SUPFAM" id="SSF55874">
    <property type="entry name" value="ATPase domain of HSP90 chaperone/DNA topoisomerase II/histidine kinase"/>
    <property type="match status" value="1"/>
</dbReference>
<feature type="domain" description="Signal transduction histidine kinase internal region" evidence="2">
    <location>
        <begin position="219"/>
        <end position="296"/>
    </location>
</feature>
<evidence type="ECO:0000259" key="2">
    <source>
        <dbReference type="Pfam" id="PF06580"/>
    </source>
</evidence>
<protein>
    <submittedName>
        <fullName evidence="3">Histidine kinase</fullName>
    </submittedName>
</protein>
<dbReference type="Pfam" id="PF06580">
    <property type="entry name" value="His_kinase"/>
    <property type="match status" value="1"/>
</dbReference>
<dbReference type="RefSeq" id="WP_264281851.1">
    <property type="nucleotide sequence ID" value="NZ_CP107006.1"/>
</dbReference>
<dbReference type="Gene3D" id="3.30.565.10">
    <property type="entry name" value="Histidine kinase-like ATPase, C-terminal domain"/>
    <property type="match status" value="1"/>
</dbReference>
<evidence type="ECO:0000313" key="3">
    <source>
        <dbReference type="EMBL" id="UYQ93858.1"/>
    </source>
</evidence>
<keyword evidence="3" id="KW-0808">Transferase</keyword>
<dbReference type="Proteomes" id="UP001162741">
    <property type="component" value="Chromosome"/>
</dbReference>
<feature type="transmembrane region" description="Helical" evidence="1">
    <location>
        <begin position="43"/>
        <end position="64"/>
    </location>
</feature>
<sequence>MKPFKHIFRNKLVIVVLHIVAWLCFFMFPFFAYRIQVSDYSFFIRECVNTLVLIGLFYLNMYVLIPRFFTLKKISLYIASVLVLIVVITLQQAIVEYRFMGHMMVGRPHIGMAIRAERGAVVFARRVDSTGQFNNGRHLGDRRMIRWRAGPPPDSAMHMRPFPGEDEHVFRDFIIPQVLRRTVLFTLLMLFMSGFIKIGIEWFKSEQQREELKVANLNAELKFLKNQINPHFLFNCLNTIYSLAHKQSPETEHALVKLSTIMRYMIYQANEDKVLLANELRYLQDYIDIQKLRLPRSISVDYKVEGEADMYKIAPMLLIPFVENAFKHGISYTEEAYIIVKLTIDKGTLSMIVRNKLIRQKAETGGVGLTNARKRLDLLYAGVHELAAGENGNEFIADLKIVLNHDEVYRS</sequence>
<keyword evidence="1" id="KW-0472">Membrane</keyword>
<evidence type="ECO:0000256" key="1">
    <source>
        <dbReference type="SAM" id="Phobius"/>
    </source>
</evidence>
<dbReference type="PANTHER" id="PTHR34220:SF7">
    <property type="entry name" value="SENSOR HISTIDINE KINASE YPDA"/>
    <property type="match status" value="1"/>
</dbReference>
<accession>A0ABY6J2G7</accession>
<gene>
    <name evidence="3" type="ORF">MKQ68_01955</name>
</gene>
<keyword evidence="1" id="KW-0812">Transmembrane</keyword>
<dbReference type="EMBL" id="CP107006">
    <property type="protein sequence ID" value="UYQ93858.1"/>
    <property type="molecule type" value="Genomic_DNA"/>
</dbReference>
<feature type="transmembrane region" description="Helical" evidence="1">
    <location>
        <begin position="76"/>
        <end position="94"/>
    </location>
</feature>
<keyword evidence="4" id="KW-1185">Reference proteome</keyword>